<dbReference type="Proteomes" id="UP001501747">
    <property type="component" value="Unassembled WGS sequence"/>
</dbReference>
<organism evidence="1 2">
    <name type="scientific">Allokutzneria multivorans</name>
    <dbReference type="NCBI Taxonomy" id="1142134"/>
    <lineage>
        <taxon>Bacteria</taxon>
        <taxon>Bacillati</taxon>
        <taxon>Actinomycetota</taxon>
        <taxon>Actinomycetes</taxon>
        <taxon>Pseudonocardiales</taxon>
        <taxon>Pseudonocardiaceae</taxon>
        <taxon>Allokutzneria</taxon>
    </lineage>
</organism>
<dbReference type="EMBL" id="BAABAL010000018">
    <property type="protein sequence ID" value="GAA4023726.1"/>
    <property type="molecule type" value="Genomic_DNA"/>
</dbReference>
<dbReference type="SUPFAM" id="SSF81631">
    <property type="entry name" value="PAP/OAS1 substrate-binding domain"/>
    <property type="match status" value="1"/>
</dbReference>
<keyword evidence="2" id="KW-1185">Reference proteome</keyword>
<evidence type="ECO:0000313" key="2">
    <source>
        <dbReference type="Proteomes" id="UP001501747"/>
    </source>
</evidence>
<dbReference type="Gene3D" id="1.20.120.330">
    <property type="entry name" value="Nucleotidyltransferases domain 2"/>
    <property type="match status" value="1"/>
</dbReference>
<evidence type="ECO:0000313" key="1">
    <source>
        <dbReference type="EMBL" id="GAA4023726.1"/>
    </source>
</evidence>
<name>A0ABP7TB70_9PSEU</name>
<comment type="caution">
    <text evidence="1">The sequence shown here is derived from an EMBL/GenBank/DDBJ whole genome shotgun (WGS) entry which is preliminary data.</text>
</comment>
<dbReference type="SUPFAM" id="SSF81301">
    <property type="entry name" value="Nucleotidyltransferase"/>
    <property type="match status" value="1"/>
</dbReference>
<dbReference type="RefSeq" id="WP_344880690.1">
    <property type="nucleotide sequence ID" value="NZ_BAABAL010000018.1"/>
</dbReference>
<dbReference type="InterPro" id="IPR007530">
    <property type="entry name" value="Aminoglycoside_adenylylTfrase"/>
</dbReference>
<gene>
    <name evidence="1" type="ORF">GCM10022247_55170</name>
</gene>
<dbReference type="InterPro" id="IPR043519">
    <property type="entry name" value="NT_sf"/>
</dbReference>
<accession>A0ABP7TB70</accession>
<sequence>MIFENGELVIPRLLDWVRARPDIRAVLRTGSRARGEADQWSDHDIELYSTDPEPYRDSDWLDGLGPVLAGVGLDGPWDNPARLVIFEGGAKVDFQVVPVARLHELTDELDDLHERGYEVLLDLDGTAARLPAASGAPENELPDEREFREHCEEFWFELGHIPRYVARGELWVAKLRDAGTKELLLTMIEWHALSHFGLDHDVWHNGVRMREWAAPGVWDRVDALFSGFVPEDVLRAASATGALFTELARDVARRNGFTYPEAAEQAF</sequence>
<dbReference type="Gene3D" id="3.30.460.10">
    <property type="entry name" value="Beta Polymerase, domain 2"/>
    <property type="match status" value="1"/>
</dbReference>
<dbReference type="Pfam" id="PF04439">
    <property type="entry name" value="Adenyl_transf"/>
    <property type="match status" value="1"/>
</dbReference>
<proteinExistence type="predicted"/>
<reference evidence="2" key="1">
    <citation type="journal article" date="2019" name="Int. J. Syst. Evol. Microbiol.">
        <title>The Global Catalogue of Microorganisms (GCM) 10K type strain sequencing project: providing services to taxonomists for standard genome sequencing and annotation.</title>
        <authorList>
            <consortium name="The Broad Institute Genomics Platform"/>
            <consortium name="The Broad Institute Genome Sequencing Center for Infectious Disease"/>
            <person name="Wu L."/>
            <person name="Ma J."/>
        </authorList>
    </citation>
    <scope>NUCLEOTIDE SEQUENCE [LARGE SCALE GENOMIC DNA]</scope>
    <source>
        <strain evidence="2">JCM 17342</strain>
    </source>
</reference>
<protein>
    <submittedName>
        <fullName evidence="1">Aminoglycoside 6-adenylyltransferase</fullName>
    </submittedName>
</protein>